<gene>
    <name evidence="1" type="ORF">B0H17DRAFT_1144029</name>
</gene>
<dbReference type="EMBL" id="JARKIE010000232">
    <property type="protein sequence ID" value="KAJ7663538.1"/>
    <property type="molecule type" value="Genomic_DNA"/>
</dbReference>
<name>A0AAD7G659_MYCRO</name>
<reference evidence="1" key="1">
    <citation type="submission" date="2023-03" db="EMBL/GenBank/DDBJ databases">
        <title>Massive genome expansion in bonnet fungi (Mycena s.s.) driven by repeated elements and novel gene families across ecological guilds.</title>
        <authorList>
            <consortium name="Lawrence Berkeley National Laboratory"/>
            <person name="Harder C.B."/>
            <person name="Miyauchi S."/>
            <person name="Viragh M."/>
            <person name="Kuo A."/>
            <person name="Thoen E."/>
            <person name="Andreopoulos B."/>
            <person name="Lu D."/>
            <person name="Skrede I."/>
            <person name="Drula E."/>
            <person name="Henrissat B."/>
            <person name="Morin E."/>
            <person name="Kohler A."/>
            <person name="Barry K."/>
            <person name="LaButti K."/>
            <person name="Morin E."/>
            <person name="Salamov A."/>
            <person name="Lipzen A."/>
            <person name="Mereny Z."/>
            <person name="Hegedus B."/>
            <person name="Baldrian P."/>
            <person name="Stursova M."/>
            <person name="Weitz H."/>
            <person name="Taylor A."/>
            <person name="Grigoriev I.V."/>
            <person name="Nagy L.G."/>
            <person name="Martin F."/>
            <person name="Kauserud H."/>
        </authorList>
    </citation>
    <scope>NUCLEOTIDE SEQUENCE</scope>
    <source>
        <strain evidence="1">CBHHK067</strain>
    </source>
</reference>
<evidence type="ECO:0000313" key="1">
    <source>
        <dbReference type="EMBL" id="KAJ7663538.1"/>
    </source>
</evidence>
<proteinExistence type="predicted"/>
<accession>A0AAD7G659</accession>
<comment type="caution">
    <text evidence="1">The sequence shown here is derived from an EMBL/GenBank/DDBJ whole genome shotgun (WGS) entry which is preliminary data.</text>
</comment>
<protein>
    <submittedName>
        <fullName evidence="1">Uncharacterized protein</fullName>
    </submittedName>
</protein>
<dbReference type="AlphaFoldDB" id="A0AAD7G659"/>
<dbReference type="Proteomes" id="UP001221757">
    <property type="component" value="Unassembled WGS sequence"/>
</dbReference>
<organism evidence="1 2">
    <name type="scientific">Mycena rosella</name>
    <name type="common">Pink bonnet</name>
    <name type="synonym">Agaricus rosellus</name>
    <dbReference type="NCBI Taxonomy" id="1033263"/>
    <lineage>
        <taxon>Eukaryota</taxon>
        <taxon>Fungi</taxon>
        <taxon>Dikarya</taxon>
        <taxon>Basidiomycota</taxon>
        <taxon>Agaricomycotina</taxon>
        <taxon>Agaricomycetes</taxon>
        <taxon>Agaricomycetidae</taxon>
        <taxon>Agaricales</taxon>
        <taxon>Marasmiineae</taxon>
        <taxon>Mycenaceae</taxon>
        <taxon>Mycena</taxon>
    </lineage>
</organism>
<evidence type="ECO:0000313" key="2">
    <source>
        <dbReference type="Proteomes" id="UP001221757"/>
    </source>
</evidence>
<keyword evidence="2" id="KW-1185">Reference proteome</keyword>
<sequence>MSQLDESGQVRADWSPVSSRGGLLHCLQSMQSAGVADNKVVPAAASELSTLVAWWICDKMEIERQVLLIMLLKNHKEHPLQEMWSTMTKLRDSLNVSLKKFRGSQGVIYPCLMLSTLNMDKPELMAIQLLLYHMKHGQQPTSDPDATDLNAQLQQGETKLQCSQADNGIATVCAASLALSATTKAQDLDYHSRLGKMCMHCNIQKAQLMKFYEMEMYNREGNALASGAERLAVV</sequence>